<dbReference type="InterPro" id="IPR036116">
    <property type="entry name" value="FN3_sf"/>
</dbReference>
<dbReference type="Gene3D" id="2.60.40.4070">
    <property type="match status" value="1"/>
</dbReference>
<dbReference type="EMBL" id="LIZX01000153">
    <property type="protein sequence ID" value="KPJ64960.1"/>
    <property type="molecule type" value="Genomic_DNA"/>
</dbReference>
<evidence type="ECO:0000313" key="2">
    <source>
        <dbReference type="Proteomes" id="UP000051861"/>
    </source>
</evidence>
<dbReference type="AlphaFoldDB" id="A0A0S7XR60"/>
<dbReference type="Proteomes" id="UP000051861">
    <property type="component" value="Unassembled WGS sequence"/>
</dbReference>
<accession>A0A0S7XR60</accession>
<dbReference type="Pfam" id="PF17963">
    <property type="entry name" value="Big_9"/>
    <property type="match status" value="3"/>
</dbReference>
<proteinExistence type="predicted"/>
<protein>
    <recommendedName>
        <fullName evidence="3">Fibronectin type-III domain-containing protein</fullName>
    </recommendedName>
</protein>
<evidence type="ECO:0008006" key="3">
    <source>
        <dbReference type="Google" id="ProtNLM"/>
    </source>
</evidence>
<dbReference type="SUPFAM" id="SSF49265">
    <property type="entry name" value="Fibronectin type III"/>
    <property type="match status" value="1"/>
</dbReference>
<comment type="caution">
    <text evidence="1">The sequence shown here is derived from an EMBL/GenBank/DDBJ whole genome shotgun (WGS) entry which is preliminary data.</text>
</comment>
<evidence type="ECO:0000313" key="1">
    <source>
        <dbReference type="EMBL" id="KPJ64960.1"/>
    </source>
</evidence>
<dbReference type="Gene3D" id="2.60.40.10">
    <property type="entry name" value="Immunoglobulins"/>
    <property type="match status" value="2"/>
</dbReference>
<dbReference type="PATRIC" id="fig|1703775.3.peg.1296"/>
<dbReference type="InterPro" id="IPR013783">
    <property type="entry name" value="Ig-like_fold"/>
</dbReference>
<dbReference type="Gene3D" id="2.60.40.2810">
    <property type="match status" value="2"/>
</dbReference>
<reference evidence="1 2" key="1">
    <citation type="journal article" date="2015" name="Microbiome">
        <title>Genomic resolution of linkages in carbon, nitrogen, and sulfur cycling among widespread estuary sediment bacteria.</title>
        <authorList>
            <person name="Baker B.J."/>
            <person name="Lazar C.S."/>
            <person name="Teske A.P."/>
            <person name="Dick G.J."/>
        </authorList>
    </citation>
    <scope>NUCLEOTIDE SEQUENCE [LARGE SCALE GENOMIC DNA]</scope>
    <source>
        <strain evidence="1">DG_54_3</strain>
    </source>
</reference>
<organism evidence="1 2">
    <name type="scientific">candidate division WOR-1 bacterium DG_54_3</name>
    <dbReference type="NCBI Taxonomy" id="1703775"/>
    <lineage>
        <taxon>Bacteria</taxon>
        <taxon>Bacillati</taxon>
        <taxon>Saganbacteria</taxon>
    </lineage>
</organism>
<gene>
    <name evidence="1" type="ORF">AMJ44_11695</name>
</gene>
<dbReference type="NCBIfam" id="NF012211">
    <property type="entry name" value="tand_rpt_95"/>
    <property type="match status" value="2"/>
</dbReference>
<dbReference type="Gene3D" id="2.60.40.1080">
    <property type="match status" value="1"/>
</dbReference>
<sequence length="892" mass="94256">MSYKGLKILIVLIGILSIAAGASLAQVEYGKLSFTDGTYPDPNALTFVSYVNGADDYIITERTVDGYKLNGSGVGVWSVNTSNFIDENAAASGTFHIQFQVNGKGKKGTLNITAAGTQRTDFVLDQNAALSAPTLNVSSGDGRATLTWGPVSGATSYRLYRAERDDGYFVRIPGNVTSPHPDSGLVNDTTYYYILVASDGTNLSAHSDVVDATPQAGANSAPVVSNIPNQSINEGESFTAINLDNYVTDSDNADSEITWTYSGNNQLTVSIANRVATISVPSADWVGAETITFTATDPGNLSDSDGATFSVVNAVYNAPSANDVNISTSYNTPVQITLDATDIDGDILTYSIVDNPSNGTLGAISGNQVTYTPNPDYSGVDSFTFRAHDGQAYSNTATVSITVSASSNHPPIANNQSVITDEDVPVVITLTADDADGDSLTYAVASNPSHGSLSGAAPNLTYMPSTNYNGSDSFTFKVNDGTEDSNIAIINITVRPVDEPAVLTSITLFAEADTVAAGGTINLTVTAAYDDNSTGDITNSVDQWEVNGGGLVSANGVYTAPPTKGEVTIRARKGDKYSNTLAINVIYEPSEIVVDLKDVVVKGSESLQINPVAIDAAGNAVDLSGSNLEYSYSVTGTEYGNSIDENGLFTAGSADNVEGEHTIMISLQTSSQILETDLAVQVDLGAPRIDKVTVEERDLDSNMILTPQSQIEIVLHDGNGIESVQIYLEDGTEIPFSSQALATDVGVNAVRYSFTPEQEIPVGTHALTIKFMDKVGSSGERSYTGIKVYDALEVVGITRNYPNPFKPSVGTTLYYKLTQAASVKIYIYDLAGRLVYSTFCPEGASGGRADVNEVFWNGKNVFGEEISNGVYVYFVLSAKGKILTKGEMAAYE</sequence>
<name>A0A0S7XR60_UNCSA</name>